<dbReference type="PANTHER" id="PTHR33295">
    <property type="entry name" value="ATPASE"/>
    <property type="match status" value="1"/>
</dbReference>
<feature type="domain" description="DUF4143" evidence="2">
    <location>
        <begin position="222"/>
        <end position="358"/>
    </location>
</feature>
<dbReference type="InterPro" id="IPR027417">
    <property type="entry name" value="P-loop_NTPase"/>
</dbReference>
<dbReference type="InterPro" id="IPR041682">
    <property type="entry name" value="AAA_14"/>
</dbReference>
<evidence type="ECO:0000259" key="2">
    <source>
        <dbReference type="Pfam" id="PF13635"/>
    </source>
</evidence>
<feature type="domain" description="AAA" evidence="1">
    <location>
        <begin position="32"/>
        <end position="166"/>
    </location>
</feature>
<protein>
    <submittedName>
        <fullName evidence="3">ATPase</fullName>
    </submittedName>
</protein>
<dbReference type="InterPro" id="IPR025420">
    <property type="entry name" value="DUF4143"/>
</dbReference>
<dbReference type="OrthoDB" id="5414351at2"/>
<name>A0A5K7YXQ6_9BACT</name>
<gene>
    <name evidence="3" type="ORF">DSCW_02260</name>
</gene>
<dbReference type="Proteomes" id="UP000427769">
    <property type="component" value="Chromosome"/>
</dbReference>
<dbReference type="Pfam" id="PF13635">
    <property type="entry name" value="DUF4143"/>
    <property type="match status" value="1"/>
</dbReference>
<proteinExistence type="predicted"/>
<dbReference type="Gene3D" id="3.40.50.300">
    <property type="entry name" value="P-loop containing nucleotide triphosphate hydrolases"/>
    <property type="match status" value="1"/>
</dbReference>
<evidence type="ECO:0000313" key="3">
    <source>
        <dbReference type="EMBL" id="BBO72809.1"/>
    </source>
</evidence>
<dbReference type="SUPFAM" id="SSF52540">
    <property type="entry name" value="P-loop containing nucleoside triphosphate hydrolases"/>
    <property type="match status" value="1"/>
</dbReference>
<accession>A0A5K7YXQ6</accession>
<dbReference type="Pfam" id="PF13173">
    <property type="entry name" value="AAA_14"/>
    <property type="match status" value="1"/>
</dbReference>
<dbReference type="PANTHER" id="PTHR33295:SF8">
    <property type="entry name" value="AAA+ ATPASE DOMAIN-CONTAINING PROTEIN"/>
    <property type="match status" value="1"/>
</dbReference>
<dbReference type="KEGG" id="dwd:DSCW_02260"/>
<evidence type="ECO:0000259" key="1">
    <source>
        <dbReference type="Pfam" id="PF13173"/>
    </source>
</evidence>
<sequence>MKNILKRLIVDFQENPVPKRIARDIPFPVDSKKIVSLIGVRRSGKTSALQHTISKLGETVDPKKIVYLNFEDDRLDSLAIAELDLILEAYYELYPLHRESRTYWFFDEIQNIEGWEKFIRRMHDTEKGQIFITGSSAKLLGSELATSLRGRTLRYEVFPFSFREYLRYQNVEVNLHSSASRTLIKHHFDHYLTHGGFAECFDQSDDIQRRILRDYLDLVIYRDIVDRFGVTNRALLKHLIKYLFVNPATLVSYNKLYNEFRSQGFKISKDTLIDYFSYLNDAYAAFSVPIFRKSVREEQRNPKKIYIIDNSYKRLYDAFAGQDTGKLYENLVFLHLRRQTPDIYYFKQAYEVDFFVEGNLINVSTTIDNLSTRQRETRSLDEAMNHLGCTESLLLTAETGATIKTKSGTIHVLPVWEWLCSLSLIQK</sequence>
<dbReference type="EMBL" id="AP021875">
    <property type="protein sequence ID" value="BBO72809.1"/>
    <property type="molecule type" value="Genomic_DNA"/>
</dbReference>
<dbReference type="RefSeq" id="WP_155301982.1">
    <property type="nucleotide sequence ID" value="NZ_AP021875.1"/>
</dbReference>
<keyword evidence="4" id="KW-1185">Reference proteome</keyword>
<reference evidence="3 4" key="1">
    <citation type="submission" date="2019-11" db="EMBL/GenBank/DDBJ databases">
        <title>Comparative genomics of hydrocarbon-degrading Desulfosarcina strains.</title>
        <authorList>
            <person name="Watanabe M."/>
            <person name="Kojima H."/>
            <person name="Fukui M."/>
        </authorList>
    </citation>
    <scope>NUCLEOTIDE SEQUENCE [LARGE SCALE GENOMIC DNA]</scope>
    <source>
        <strain evidence="3 4">PP31</strain>
    </source>
</reference>
<dbReference type="AlphaFoldDB" id="A0A5K7YXQ6"/>
<evidence type="ECO:0000313" key="4">
    <source>
        <dbReference type="Proteomes" id="UP000427769"/>
    </source>
</evidence>
<organism evidence="3 4">
    <name type="scientific">Desulfosarcina widdelii</name>
    <dbReference type="NCBI Taxonomy" id="947919"/>
    <lineage>
        <taxon>Bacteria</taxon>
        <taxon>Pseudomonadati</taxon>
        <taxon>Thermodesulfobacteriota</taxon>
        <taxon>Desulfobacteria</taxon>
        <taxon>Desulfobacterales</taxon>
        <taxon>Desulfosarcinaceae</taxon>
        <taxon>Desulfosarcina</taxon>
    </lineage>
</organism>